<dbReference type="Pfam" id="PF07905">
    <property type="entry name" value="PucR"/>
    <property type="match status" value="1"/>
</dbReference>
<dbReference type="InterPro" id="IPR041522">
    <property type="entry name" value="CdaR_GGDEF"/>
</dbReference>
<dbReference type="InterPro" id="IPR051448">
    <property type="entry name" value="CdaR-like_regulators"/>
</dbReference>
<dbReference type="RefSeq" id="WP_079162445.1">
    <property type="nucleotide sequence ID" value="NZ_CP009313.1"/>
</dbReference>
<dbReference type="AlphaFoldDB" id="A0A5P2WEL5"/>
<comment type="similarity">
    <text evidence="1">Belongs to the CdaR family.</text>
</comment>
<dbReference type="PANTHER" id="PTHR33744:SF1">
    <property type="entry name" value="DNA-BINDING TRANSCRIPTIONAL ACTIVATOR ADER"/>
    <property type="match status" value="1"/>
</dbReference>
<reference evidence="3 4" key="1">
    <citation type="submission" date="2017-09" db="EMBL/GenBank/DDBJ databases">
        <title>Streptomyces genome completion.</title>
        <authorList>
            <person name="Lee N."/>
            <person name="Cho B.-K."/>
        </authorList>
    </citation>
    <scope>NUCLEOTIDE SEQUENCE [LARGE SCALE GENOMIC DNA]</scope>
    <source>
        <strain evidence="3 4">ATCC 14899</strain>
    </source>
</reference>
<dbReference type="OrthoDB" id="2973014at2"/>
<dbReference type="InterPro" id="IPR012914">
    <property type="entry name" value="PucR_dom"/>
</dbReference>
<proteinExistence type="inferred from homology"/>
<evidence type="ECO:0000313" key="4">
    <source>
        <dbReference type="Proteomes" id="UP000325763"/>
    </source>
</evidence>
<gene>
    <name evidence="3" type="ORF">CP978_33450</name>
</gene>
<dbReference type="InterPro" id="IPR042070">
    <property type="entry name" value="PucR_C-HTH_sf"/>
</dbReference>
<dbReference type="KEGG" id="snq:CP978_33450"/>
<name>A0A5P2WEL5_9ACTN</name>
<dbReference type="EMBL" id="CP023747">
    <property type="protein sequence ID" value="QEV42796.1"/>
    <property type="molecule type" value="Genomic_DNA"/>
</dbReference>
<sequence>MADTGEESHHRAEPQGFPDGHADGGPDGGLPTAGGLPTLAQVLEFPSLREGLPQVVAGSDGLTAPVRWVHVSELPTIAPMLRGGELILTTGIALPSGDASLARFIDDLADVGAAGVVVGLGPRFHDALPEEMRAAAERRGLPLVVLLRTTRFVEITEDVHRRILENRIEELQASERIHQTFNELAVEGAGPGDVLRQAARMSGRPVVLENLSHQVLAFDTAGHPAQEVLGQWEARSRGVQSATRTAYDQHSGWLVSTVGARGEDWGRLVLMSVPAVSPRLTMLIERAASTLALGRLVARDQETLSLHTHRTLLSGLLSPRRTSAEIALEARAIGVPLDGRRLLPMVLRTRETLPDNAFDRQSVLRTTAQVASDAVRELGLLALVGPVEETVIGVLVSLGPREDPTATVERLAGRVHQGIPQNRYIMAVGDSVSSVSEVRRVLLSTLQVADAATRLPDRRLYYRLPDLRLRGLLQLLRDDARLQTFAERELRPLLVYDEKNGTSLVPLLHAYLESGRNKTAAAEAAHVSRAWMYESLTRIGRILEVDLDSEDVCVSLEVALMALDAIRD</sequence>
<dbReference type="Pfam" id="PF17853">
    <property type="entry name" value="GGDEF_2"/>
    <property type="match status" value="1"/>
</dbReference>
<feature type="compositionally biased region" description="Gly residues" evidence="2">
    <location>
        <begin position="23"/>
        <end position="32"/>
    </location>
</feature>
<evidence type="ECO:0000256" key="2">
    <source>
        <dbReference type="SAM" id="MobiDB-lite"/>
    </source>
</evidence>
<organism evidence="3 4">
    <name type="scientific">Streptomyces nodosus</name>
    <dbReference type="NCBI Taxonomy" id="40318"/>
    <lineage>
        <taxon>Bacteria</taxon>
        <taxon>Bacillati</taxon>
        <taxon>Actinomycetota</taxon>
        <taxon>Actinomycetes</taxon>
        <taxon>Kitasatosporales</taxon>
        <taxon>Streptomycetaceae</taxon>
        <taxon>Streptomyces</taxon>
    </lineage>
</organism>
<dbReference type="Pfam" id="PF13556">
    <property type="entry name" value="HTH_30"/>
    <property type="match status" value="1"/>
</dbReference>
<feature type="compositionally biased region" description="Basic and acidic residues" evidence="2">
    <location>
        <begin position="1"/>
        <end position="13"/>
    </location>
</feature>
<protein>
    <submittedName>
        <fullName evidence="3">PucR family transcriptional regulator</fullName>
    </submittedName>
</protein>
<evidence type="ECO:0000313" key="3">
    <source>
        <dbReference type="EMBL" id="QEV42796.1"/>
    </source>
</evidence>
<dbReference type="Proteomes" id="UP000325763">
    <property type="component" value="Chromosome"/>
</dbReference>
<dbReference type="InterPro" id="IPR025736">
    <property type="entry name" value="PucR_C-HTH_dom"/>
</dbReference>
<evidence type="ECO:0000256" key="1">
    <source>
        <dbReference type="ARBA" id="ARBA00006754"/>
    </source>
</evidence>
<accession>A0A5P2WEL5</accession>
<dbReference type="Gene3D" id="1.10.10.2840">
    <property type="entry name" value="PucR C-terminal helix-turn-helix domain"/>
    <property type="match status" value="1"/>
</dbReference>
<feature type="region of interest" description="Disordered" evidence="2">
    <location>
        <begin position="1"/>
        <end position="36"/>
    </location>
</feature>
<dbReference type="PANTHER" id="PTHR33744">
    <property type="entry name" value="CARBOHYDRATE DIACID REGULATOR"/>
    <property type="match status" value="1"/>
</dbReference>